<dbReference type="EMBL" id="CP069031">
    <property type="protein sequence ID" value="QRC98949.1"/>
    <property type="molecule type" value="Genomic_DNA"/>
</dbReference>
<organism evidence="4 5">
    <name type="scientific">Phaeosphaeria nodorum (strain SN15 / ATCC MYA-4574 / FGSC 10173)</name>
    <name type="common">Glume blotch fungus</name>
    <name type="synonym">Parastagonospora nodorum</name>
    <dbReference type="NCBI Taxonomy" id="321614"/>
    <lineage>
        <taxon>Eukaryota</taxon>
        <taxon>Fungi</taxon>
        <taxon>Dikarya</taxon>
        <taxon>Ascomycota</taxon>
        <taxon>Pezizomycotina</taxon>
        <taxon>Dothideomycetes</taxon>
        <taxon>Pleosporomycetidae</taxon>
        <taxon>Pleosporales</taxon>
        <taxon>Pleosporineae</taxon>
        <taxon>Phaeosphaeriaceae</taxon>
        <taxon>Parastagonospora</taxon>
    </lineage>
</organism>
<keyword evidence="2" id="KW-0539">Nucleus</keyword>
<keyword evidence="5" id="KW-1185">Reference proteome</keyword>
<name>A0A7U2F576_PHANO</name>
<dbReference type="GO" id="GO:0005634">
    <property type="term" value="C:nucleus"/>
    <property type="evidence" value="ECO:0007669"/>
    <property type="project" value="UniProtKB-SubCell"/>
</dbReference>
<sequence length="480" mass="54861">MFSARPGPKDKSRFPPTHVMHQLWEAFVENFDPLTKIVHVPSLRPVVERAIGDVTNIPRNLEALISAILGAGILSLKDRDCQQRFGETRRSMLSKYSSATEAALSRAKFMATTSLVVLQALVIHLYSVRDVYEPRTVWTLTGVAVRIAQGLSLDRDGTTLGLSPFDTEIRRRIWWQLKSHDFRTAELCGLAKFRDIETSPESTKWPSNIGGNDLHPKMSSLEITSTGLTDAAFVAFKFEMTKFAAGRISIFRKRGIDSSQWNLDIPGNDKEEIQTSAETLREALEMKYLRYCDPSQPLHLVLLLVGRYGMNIVTFLTHHPRRWAKMEHVTPTERVLVWDGSIKLLDQYSMMQSNPIIQQFAWHARLLYPMARIYPCPGHSSRRATAIRRFESMATCREYLRKYSRTRIGSEEAYTCSYRQSLSESVPRSRNCIAEQQNVFSAYTDIHSKLTPPSRECNREEKSPRSKDATIIRGQFCFTT</sequence>
<evidence type="ECO:0000313" key="4">
    <source>
        <dbReference type="EMBL" id="QRC98949.1"/>
    </source>
</evidence>
<gene>
    <name evidence="4" type="ORF">JI435_063030</name>
</gene>
<dbReference type="InterPro" id="IPR007219">
    <property type="entry name" value="XnlR_reg_dom"/>
</dbReference>
<comment type="subcellular location">
    <subcellularLocation>
        <location evidence="1">Nucleus</location>
    </subcellularLocation>
</comment>
<evidence type="ECO:0000256" key="2">
    <source>
        <dbReference type="ARBA" id="ARBA00023242"/>
    </source>
</evidence>
<dbReference type="Pfam" id="PF04082">
    <property type="entry name" value="Fungal_trans"/>
    <property type="match status" value="1"/>
</dbReference>
<dbReference type="Proteomes" id="UP000663193">
    <property type="component" value="Chromosome 9"/>
</dbReference>
<dbReference type="GO" id="GO:0008270">
    <property type="term" value="F:zinc ion binding"/>
    <property type="evidence" value="ECO:0007669"/>
    <property type="project" value="InterPro"/>
</dbReference>
<dbReference type="PANTHER" id="PTHR31001:SF85">
    <property type="entry name" value="ZN(II)2CYS6 TRANSCRIPTION FACTOR (EUROFUNG)"/>
    <property type="match status" value="1"/>
</dbReference>
<dbReference type="AlphaFoldDB" id="A0A7U2F576"/>
<accession>A0A7U2F576</accession>
<dbReference type="GO" id="GO:0003677">
    <property type="term" value="F:DNA binding"/>
    <property type="evidence" value="ECO:0007669"/>
    <property type="project" value="InterPro"/>
</dbReference>
<dbReference type="CDD" id="cd12148">
    <property type="entry name" value="fungal_TF_MHR"/>
    <property type="match status" value="1"/>
</dbReference>
<evidence type="ECO:0000313" key="5">
    <source>
        <dbReference type="Proteomes" id="UP000663193"/>
    </source>
</evidence>
<dbReference type="GO" id="GO:0006351">
    <property type="term" value="P:DNA-templated transcription"/>
    <property type="evidence" value="ECO:0007669"/>
    <property type="project" value="InterPro"/>
</dbReference>
<evidence type="ECO:0000259" key="3">
    <source>
        <dbReference type="Pfam" id="PF04082"/>
    </source>
</evidence>
<feature type="domain" description="Xylanolytic transcriptional activator regulatory" evidence="3">
    <location>
        <begin position="25"/>
        <end position="176"/>
    </location>
</feature>
<reference evidence="5" key="1">
    <citation type="journal article" date="2021" name="BMC Genomics">
        <title>Chromosome-level genome assembly and manually-curated proteome of model necrotroph Parastagonospora nodorum Sn15 reveals a genome-wide trove of candidate effector homologs, and redundancy of virulence-related functions within an accessory chromosome.</title>
        <authorList>
            <person name="Bertazzoni S."/>
            <person name="Jones D.A.B."/>
            <person name="Phan H.T."/>
            <person name="Tan K.-C."/>
            <person name="Hane J.K."/>
        </authorList>
    </citation>
    <scope>NUCLEOTIDE SEQUENCE [LARGE SCALE GENOMIC DNA]</scope>
    <source>
        <strain evidence="5">SN15 / ATCC MYA-4574 / FGSC 10173)</strain>
    </source>
</reference>
<dbReference type="VEuPathDB" id="FungiDB:JI435_063030"/>
<proteinExistence type="predicted"/>
<dbReference type="OrthoDB" id="2269373at2759"/>
<protein>
    <recommendedName>
        <fullName evidence="3">Xylanolytic transcriptional activator regulatory domain-containing protein</fullName>
    </recommendedName>
</protein>
<dbReference type="InterPro" id="IPR050613">
    <property type="entry name" value="Sec_Metabolite_Reg"/>
</dbReference>
<dbReference type="PANTHER" id="PTHR31001">
    <property type="entry name" value="UNCHARACTERIZED TRANSCRIPTIONAL REGULATORY PROTEIN"/>
    <property type="match status" value="1"/>
</dbReference>
<evidence type="ECO:0000256" key="1">
    <source>
        <dbReference type="ARBA" id="ARBA00004123"/>
    </source>
</evidence>